<protein>
    <submittedName>
        <fullName evidence="1">Uncharacterized protein</fullName>
    </submittedName>
</protein>
<dbReference type="EMBL" id="WIXE01000311">
    <property type="protein sequence ID" value="KAK5986702.1"/>
    <property type="molecule type" value="Genomic_DNA"/>
</dbReference>
<accession>A0AAN8IYV6</accession>
<comment type="caution">
    <text evidence="1">The sequence shown here is derived from an EMBL/GenBank/DDBJ whole genome shotgun (WGS) entry which is preliminary data.</text>
</comment>
<dbReference type="Proteomes" id="UP001331761">
    <property type="component" value="Unassembled WGS sequence"/>
</dbReference>
<gene>
    <name evidence="1" type="ORF">GCK32_020211</name>
</gene>
<evidence type="ECO:0000313" key="2">
    <source>
        <dbReference type="Proteomes" id="UP001331761"/>
    </source>
</evidence>
<proteinExistence type="predicted"/>
<sequence>MKLMDNPKCFITLFKFTMGMLEKSVVANNLTLRELLKWLCTLAMKCTDTDHTVERALNTVADDLLQVLSEEGDDCKYKFVEHASQATICDFIASSIDRSLVAVHSVISFAAAFQAKDQR</sequence>
<evidence type="ECO:0000313" key="1">
    <source>
        <dbReference type="EMBL" id="KAK5986702.1"/>
    </source>
</evidence>
<dbReference type="AlphaFoldDB" id="A0AAN8IYV6"/>
<name>A0AAN8IYV6_TRICO</name>
<feature type="non-terminal residue" evidence="1">
    <location>
        <position position="119"/>
    </location>
</feature>
<organism evidence="1 2">
    <name type="scientific">Trichostrongylus colubriformis</name>
    <name type="common">Black scour worm</name>
    <dbReference type="NCBI Taxonomy" id="6319"/>
    <lineage>
        <taxon>Eukaryota</taxon>
        <taxon>Metazoa</taxon>
        <taxon>Ecdysozoa</taxon>
        <taxon>Nematoda</taxon>
        <taxon>Chromadorea</taxon>
        <taxon>Rhabditida</taxon>
        <taxon>Rhabditina</taxon>
        <taxon>Rhabditomorpha</taxon>
        <taxon>Strongyloidea</taxon>
        <taxon>Trichostrongylidae</taxon>
        <taxon>Trichostrongylus</taxon>
    </lineage>
</organism>
<reference evidence="1 2" key="1">
    <citation type="submission" date="2019-10" db="EMBL/GenBank/DDBJ databases">
        <title>Assembly and Annotation for the nematode Trichostrongylus colubriformis.</title>
        <authorList>
            <person name="Martin J."/>
        </authorList>
    </citation>
    <scope>NUCLEOTIDE SEQUENCE [LARGE SCALE GENOMIC DNA]</scope>
    <source>
        <strain evidence="1">G859</strain>
        <tissue evidence="1">Whole worm</tissue>
    </source>
</reference>
<keyword evidence="2" id="KW-1185">Reference proteome</keyword>